<evidence type="ECO:0000259" key="1">
    <source>
        <dbReference type="Pfam" id="PF06983"/>
    </source>
</evidence>
<dbReference type="InterPro" id="IPR028973">
    <property type="entry name" value="PhnB-like"/>
</dbReference>
<evidence type="ECO:0000313" key="2">
    <source>
        <dbReference type="EMBL" id="MDG3585707.1"/>
    </source>
</evidence>
<dbReference type="Proteomes" id="UP001153642">
    <property type="component" value="Unassembled WGS sequence"/>
</dbReference>
<accession>A0ABT6FR11</accession>
<dbReference type="Gene3D" id="3.10.180.10">
    <property type="entry name" value="2,3-Dihydroxybiphenyl 1,2-Dioxygenase, domain 1"/>
    <property type="match status" value="1"/>
</dbReference>
<evidence type="ECO:0000313" key="3">
    <source>
        <dbReference type="Proteomes" id="UP001153642"/>
    </source>
</evidence>
<dbReference type="EMBL" id="JAPMUA010000002">
    <property type="protein sequence ID" value="MDG3585707.1"/>
    <property type="molecule type" value="Genomic_DNA"/>
</dbReference>
<keyword evidence="3" id="KW-1185">Reference proteome</keyword>
<dbReference type="InterPro" id="IPR009725">
    <property type="entry name" value="3_dmu_93_MTrfase"/>
</dbReference>
<comment type="caution">
    <text evidence="2">The sequence shown here is derived from an EMBL/GenBank/DDBJ whole genome shotgun (WGS) entry which is preliminary data.</text>
</comment>
<dbReference type="PIRSF" id="PIRSF021700">
    <property type="entry name" value="3_dmu_93_MTrfase"/>
    <property type="match status" value="1"/>
</dbReference>
<sequence>MENQIYPCLWFDGQAQEAAQFYCSIFKNSKITADNQMVVTFELNGKKFMGLNGGAEFKFNEAVSFVIDCETQKEIDHYWKELTSDGGKEGDCGWLKDKFGMSWQIVPTILPKLLSNPEKAKNVMEAYMKMKKFDIKTLENA</sequence>
<dbReference type="PANTHER" id="PTHR33990">
    <property type="entry name" value="PROTEIN YJDN-RELATED"/>
    <property type="match status" value="1"/>
</dbReference>
<name>A0ABT6FR11_9FLAO</name>
<dbReference type="CDD" id="cd06588">
    <property type="entry name" value="PhnB_like"/>
    <property type="match status" value="1"/>
</dbReference>
<dbReference type="SUPFAM" id="SSF54593">
    <property type="entry name" value="Glyoxalase/Bleomycin resistance protein/Dihydroxybiphenyl dioxygenase"/>
    <property type="match status" value="1"/>
</dbReference>
<dbReference type="PANTHER" id="PTHR33990:SF2">
    <property type="entry name" value="PHNB-LIKE DOMAIN-CONTAINING PROTEIN"/>
    <property type="match status" value="1"/>
</dbReference>
<protein>
    <submittedName>
        <fullName evidence="2">VOC family protein</fullName>
    </submittedName>
</protein>
<organism evidence="2 3">
    <name type="scientific">Galbibacter pacificus</name>
    <dbReference type="NCBI Taxonomy" id="2996052"/>
    <lineage>
        <taxon>Bacteria</taxon>
        <taxon>Pseudomonadati</taxon>
        <taxon>Bacteroidota</taxon>
        <taxon>Flavobacteriia</taxon>
        <taxon>Flavobacteriales</taxon>
        <taxon>Flavobacteriaceae</taxon>
        <taxon>Galbibacter</taxon>
    </lineage>
</organism>
<feature type="domain" description="PhnB-like" evidence="1">
    <location>
        <begin position="4"/>
        <end position="106"/>
    </location>
</feature>
<proteinExistence type="predicted"/>
<gene>
    <name evidence="2" type="ORF">OSR52_07480</name>
</gene>
<dbReference type="InterPro" id="IPR029068">
    <property type="entry name" value="Glyas_Bleomycin-R_OHBP_Dase"/>
</dbReference>
<dbReference type="RefSeq" id="WP_277899036.1">
    <property type="nucleotide sequence ID" value="NZ_JAPMUA010000002.1"/>
</dbReference>
<dbReference type="Pfam" id="PF06983">
    <property type="entry name" value="3-dmu-9_3-mt"/>
    <property type="match status" value="1"/>
</dbReference>
<reference evidence="2" key="1">
    <citation type="submission" date="2022-11" db="EMBL/GenBank/DDBJ databases">
        <title>High-quality draft genome sequence of Galbibacter sp. strain CMA-7.</title>
        <authorList>
            <person name="Wei L."/>
            <person name="Dong C."/>
            <person name="Shao Z."/>
        </authorList>
    </citation>
    <scope>NUCLEOTIDE SEQUENCE</scope>
    <source>
        <strain evidence="2">CMA-7</strain>
    </source>
</reference>